<feature type="non-terminal residue" evidence="2">
    <location>
        <position position="1"/>
    </location>
</feature>
<gene>
    <name evidence="2" type="ORF">S06H3_20333</name>
</gene>
<comment type="caution">
    <text evidence="2">The sequence shown here is derived from an EMBL/GenBank/DDBJ whole genome shotgun (WGS) entry which is preliminary data.</text>
</comment>
<accession>X1L2W4</accession>
<keyword evidence="1" id="KW-0812">Transmembrane</keyword>
<protein>
    <submittedName>
        <fullName evidence="2">Uncharacterized protein</fullName>
    </submittedName>
</protein>
<keyword evidence="1" id="KW-0472">Membrane</keyword>
<proteinExistence type="predicted"/>
<dbReference type="EMBL" id="BARV01010518">
    <property type="protein sequence ID" value="GAI13313.1"/>
    <property type="molecule type" value="Genomic_DNA"/>
</dbReference>
<evidence type="ECO:0000313" key="2">
    <source>
        <dbReference type="EMBL" id="GAI13313.1"/>
    </source>
</evidence>
<sequence>PFFSGQAIGNWQSGTATSGLAGEDFLVLGTATTVYFAIGLFGVPIVFAYIGDLTPGATITYRTYITVFGVMRLAEDDDYVVGVDPNVMVMYAWVGRGQIRIEIQSDNALDNGAAIPYEYSLKTY</sequence>
<feature type="transmembrane region" description="Helical" evidence="1">
    <location>
        <begin position="25"/>
        <end position="50"/>
    </location>
</feature>
<dbReference type="AlphaFoldDB" id="X1L2W4"/>
<keyword evidence="1" id="KW-1133">Transmembrane helix</keyword>
<organism evidence="2">
    <name type="scientific">marine sediment metagenome</name>
    <dbReference type="NCBI Taxonomy" id="412755"/>
    <lineage>
        <taxon>unclassified sequences</taxon>
        <taxon>metagenomes</taxon>
        <taxon>ecological metagenomes</taxon>
    </lineage>
</organism>
<evidence type="ECO:0000256" key="1">
    <source>
        <dbReference type="SAM" id="Phobius"/>
    </source>
</evidence>
<name>X1L2W4_9ZZZZ</name>
<reference evidence="2" key="1">
    <citation type="journal article" date="2014" name="Front. Microbiol.">
        <title>High frequency of phylogenetically diverse reductive dehalogenase-homologous genes in deep subseafloor sedimentary metagenomes.</title>
        <authorList>
            <person name="Kawai M."/>
            <person name="Futagami T."/>
            <person name="Toyoda A."/>
            <person name="Takaki Y."/>
            <person name="Nishi S."/>
            <person name="Hori S."/>
            <person name="Arai W."/>
            <person name="Tsubouchi T."/>
            <person name="Morono Y."/>
            <person name="Uchiyama I."/>
            <person name="Ito T."/>
            <person name="Fujiyama A."/>
            <person name="Inagaki F."/>
            <person name="Takami H."/>
        </authorList>
    </citation>
    <scope>NUCLEOTIDE SEQUENCE</scope>
    <source>
        <strain evidence="2">Expedition CK06-06</strain>
    </source>
</reference>